<feature type="transmembrane region" description="Helical" evidence="1">
    <location>
        <begin position="59"/>
        <end position="82"/>
    </location>
</feature>
<keyword evidence="1" id="KW-1133">Transmembrane helix</keyword>
<evidence type="ECO:0008006" key="4">
    <source>
        <dbReference type="Google" id="ProtNLM"/>
    </source>
</evidence>
<organism evidence="2 3">
    <name type="scientific">Tenggerimyces flavus</name>
    <dbReference type="NCBI Taxonomy" id="1708749"/>
    <lineage>
        <taxon>Bacteria</taxon>
        <taxon>Bacillati</taxon>
        <taxon>Actinomycetota</taxon>
        <taxon>Actinomycetes</taxon>
        <taxon>Propionibacteriales</taxon>
        <taxon>Nocardioidaceae</taxon>
        <taxon>Tenggerimyces</taxon>
    </lineage>
</organism>
<dbReference type="EMBL" id="JBHRZH010000006">
    <property type="protein sequence ID" value="MFC3761213.1"/>
    <property type="molecule type" value="Genomic_DNA"/>
</dbReference>
<dbReference type="Proteomes" id="UP001595699">
    <property type="component" value="Unassembled WGS sequence"/>
</dbReference>
<feature type="transmembrane region" description="Helical" evidence="1">
    <location>
        <begin position="190"/>
        <end position="208"/>
    </location>
</feature>
<name>A0ABV7YAL5_9ACTN</name>
<reference evidence="3" key="1">
    <citation type="journal article" date="2019" name="Int. J. Syst. Evol. Microbiol.">
        <title>The Global Catalogue of Microorganisms (GCM) 10K type strain sequencing project: providing services to taxonomists for standard genome sequencing and annotation.</title>
        <authorList>
            <consortium name="The Broad Institute Genomics Platform"/>
            <consortium name="The Broad Institute Genome Sequencing Center for Infectious Disease"/>
            <person name="Wu L."/>
            <person name="Ma J."/>
        </authorList>
    </citation>
    <scope>NUCLEOTIDE SEQUENCE [LARGE SCALE GENOMIC DNA]</scope>
    <source>
        <strain evidence="3">CGMCC 4.7241</strain>
    </source>
</reference>
<keyword evidence="1" id="KW-0472">Membrane</keyword>
<evidence type="ECO:0000313" key="3">
    <source>
        <dbReference type="Proteomes" id="UP001595699"/>
    </source>
</evidence>
<accession>A0ABV7YAL5</accession>
<protein>
    <recommendedName>
        <fullName evidence="4">Integral membrane protein</fullName>
    </recommendedName>
</protein>
<dbReference type="RefSeq" id="WP_205117426.1">
    <property type="nucleotide sequence ID" value="NZ_JAFBCM010000001.1"/>
</dbReference>
<comment type="caution">
    <text evidence="2">The sequence shown here is derived from an EMBL/GenBank/DDBJ whole genome shotgun (WGS) entry which is preliminary data.</text>
</comment>
<sequence>MTPILLTVVFSTVVTGLFNLSEFMPMPAALAAGAAWGVVLGLLASWLRSKPVGVWLEDGFVGLGAIGFAFAGCGGLMAILLLDGTLASSSVTGETLESTFLPSIPYYIAVNSALELLIVPVVLVMGWRPGVRRVLIVGTVTAYFAMRLWTYVAFVPARLGWADADHSSQVLTATDRAQAGRDLMLSDPRWILLLALFAVFVVATALPARRR</sequence>
<gene>
    <name evidence="2" type="ORF">ACFOUW_10210</name>
</gene>
<feature type="transmembrane region" description="Helical" evidence="1">
    <location>
        <begin position="104"/>
        <end position="127"/>
    </location>
</feature>
<evidence type="ECO:0000256" key="1">
    <source>
        <dbReference type="SAM" id="Phobius"/>
    </source>
</evidence>
<evidence type="ECO:0000313" key="2">
    <source>
        <dbReference type="EMBL" id="MFC3761213.1"/>
    </source>
</evidence>
<keyword evidence="1" id="KW-0812">Transmembrane</keyword>
<keyword evidence="3" id="KW-1185">Reference proteome</keyword>
<feature type="transmembrane region" description="Helical" evidence="1">
    <location>
        <begin position="134"/>
        <end position="154"/>
    </location>
</feature>
<feature type="transmembrane region" description="Helical" evidence="1">
    <location>
        <begin position="26"/>
        <end position="47"/>
    </location>
</feature>
<proteinExistence type="predicted"/>